<dbReference type="AlphaFoldDB" id="A0A3L8SI08"/>
<comment type="caution">
    <text evidence="2">The sequence shown here is derived from an EMBL/GenBank/DDBJ whole genome shotgun (WGS) entry which is preliminary data.</text>
</comment>
<feature type="region of interest" description="Disordered" evidence="1">
    <location>
        <begin position="1"/>
        <end position="46"/>
    </location>
</feature>
<reference evidence="2 3" key="1">
    <citation type="journal article" date="2018" name="Proc. R. Soc. B">
        <title>A non-coding region near Follistatin controls head colour polymorphism in the Gouldian finch.</title>
        <authorList>
            <person name="Toomey M.B."/>
            <person name="Marques C.I."/>
            <person name="Andrade P."/>
            <person name="Araujo P.M."/>
            <person name="Sabatino S."/>
            <person name="Gazda M.A."/>
            <person name="Afonso S."/>
            <person name="Lopes R.J."/>
            <person name="Corbo J.C."/>
            <person name="Carneiro M."/>
        </authorList>
    </citation>
    <scope>NUCLEOTIDE SEQUENCE [LARGE SCALE GENOMIC DNA]</scope>
    <source>
        <strain evidence="2">Red01</strain>
        <tissue evidence="2">Muscle</tissue>
    </source>
</reference>
<evidence type="ECO:0000313" key="2">
    <source>
        <dbReference type="EMBL" id="RLW02036.1"/>
    </source>
</evidence>
<dbReference type="EMBL" id="QUSF01000020">
    <property type="protein sequence ID" value="RLW02036.1"/>
    <property type="molecule type" value="Genomic_DNA"/>
</dbReference>
<name>A0A3L8SI08_CHLGU</name>
<accession>A0A3L8SI08</accession>
<proteinExistence type="predicted"/>
<feature type="region of interest" description="Disordered" evidence="1">
    <location>
        <begin position="100"/>
        <end position="134"/>
    </location>
</feature>
<sequence>MSDKDTTTSTHPLHDRPSASEGKDQARLWLSTQQTGLSGVKENQRQHPARGNLPVFLCAMFLKRASYNLVTVSTVTLNKIRYSHGRSILFRHLAVMGKGTRISGASGPTPATVQDAVFPPETSQADPSGSDYCR</sequence>
<dbReference type="Proteomes" id="UP000276834">
    <property type="component" value="Unassembled WGS sequence"/>
</dbReference>
<organism evidence="2 3">
    <name type="scientific">Chloebia gouldiae</name>
    <name type="common">Gouldian finch</name>
    <name type="synonym">Erythrura gouldiae</name>
    <dbReference type="NCBI Taxonomy" id="44316"/>
    <lineage>
        <taxon>Eukaryota</taxon>
        <taxon>Metazoa</taxon>
        <taxon>Chordata</taxon>
        <taxon>Craniata</taxon>
        <taxon>Vertebrata</taxon>
        <taxon>Euteleostomi</taxon>
        <taxon>Archelosauria</taxon>
        <taxon>Archosauria</taxon>
        <taxon>Dinosauria</taxon>
        <taxon>Saurischia</taxon>
        <taxon>Theropoda</taxon>
        <taxon>Coelurosauria</taxon>
        <taxon>Aves</taxon>
        <taxon>Neognathae</taxon>
        <taxon>Neoaves</taxon>
        <taxon>Telluraves</taxon>
        <taxon>Australaves</taxon>
        <taxon>Passeriformes</taxon>
        <taxon>Passeroidea</taxon>
        <taxon>Passeridae</taxon>
        <taxon>Chloebia</taxon>
    </lineage>
</organism>
<keyword evidence="3" id="KW-1185">Reference proteome</keyword>
<protein>
    <submittedName>
        <fullName evidence="2">Uncharacterized protein</fullName>
    </submittedName>
</protein>
<feature type="compositionally biased region" description="Basic and acidic residues" evidence="1">
    <location>
        <begin position="1"/>
        <end position="26"/>
    </location>
</feature>
<gene>
    <name evidence="2" type="ORF">DV515_00007591</name>
</gene>
<evidence type="ECO:0000313" key="3">
    <source>
        <dbReference type="Proteomes" id="UP000276834"/>
    </source>
</evidence>
<evidence type="ECO:0000256" key="1">
    <source>
        <dbReference type="SAM" id="MobiDB-lite"/>
    </source>
</evidence>